<dbReference type="Gene3D" id="1.10.287.110">
    <property type="entry name" value="DnaJ domain"/>
    <property type="match status" value="1"/>
</dbReference>
<reference evidence="3 4" key="1">
    <citation type="submission" date="2021-06" db="EMBL/GenBank/DDBJ databases">
        <title>Genome sequence of Babesia caballi.</title>
        <authorList>
            <person name="Yamagishi J."/>
            <person name="Kidaka T."/>
            <person name="Ochi A."/>
        </authorList>
    </citation>
    <scope>NUCLEOTIDE SEQUENCE [LARGE SCALE GENOMIC DNA]</scope>
    <source>
        <strain evidence="3">USDA-D6B2</strain>
    </source>
</reference>
<dbReference type="GO" id="GO:0005737">
    <property type="term" value="C:cytoplasm"/>
    <property type="evidence" value="ECO:0007669"/>
    <property type="project" value="TreeGrafter"/>
</dbReference>
<name>A0AAV4LW58_BABCB</name>
<dbReference type="GeneID" id="94195928"/>
<dbReference type="GO" id="GO:0005634">
    <property type="term" value="C:nucleus"/>
    <property type="evidence" value="ECO:0007669"/>
    <property type="project" value="TreeGrafter"/>
</dbReference>
<dbReference type="SMART" id="SM00271">
    <property type="entry name" value="DnaJ"/>
    <property type="match status" value="1"/>
</dbReference>
<dbReference type="InterPro" id="IPR052594">
    <property type="entry name" value="J_domain-containing_protein"/>
</dbReference>
<dbReference type="PROSITE" id="PS50076">
    <property type="entry name" value="DNAJ_2"/>
    <property type="match status" value="1"/>
</dbReference>
<organism evidence="3 4">
    <name type="scientific">Babesia caballi</name>
    <dbReference type="NCBI Taxonomy" id="5871"/>
    <lineage>
        <taxon>Eukaryota</taxon>
        <taxon>Sar</taxon>
        <taxon>Alveolata</taxon>
        <taxon>Apicomplexa</taxon>
        <taxon>Aconoidasida</taxon>
        <taxon>Piroplasmida</taxon>
        <taxon>Babesiidae</taxon>
        <taxon>Babesia</taxon>
    </lineage>
</organism>
<keyword evidence="4" id="KW-1185">Reference proteome</keyword>
<dbReference type="InterPro" id="IPR056453">
    <property type="entry name" value="HTH_DNAJC9"/>
</dbReference>
<gene>
    <name evidence="3" type="ORF">BcabD6B2_38820</name>
</gene>
<comment type="caution">
    <text evidence="3">The sequence shown here is derived from an EMBL/GenBank/DDBJ whole genome shotgun (WGS) entry which is preliminary data.</text>
</comment>
<protein>
    <submittedName>
        <fullName evidence="3">DnaJ protein, putative</fullName>
    </submittedName>
</protein>
<dbReference type="InterPro" id="IPR001623">
    <property type="entry name" value="DnaJ_domain"/>
</dbReference>
<feature type="domain" description="J" evidence="2">
    <location>
        <begin position="5"/>
        <end position="75"/>
    </location>
</feature>
<dbReference type="PRINTS" id="PR00625">
    <property type="entry name" value="JDOMAIN"/>
</dbReference>
<evidence type="ECO:0000259" key="2">
    <source>
        <dbReference type="PROSITE" id="PS50076"/>
    </source>
</evidence>
<evidence type="ECO:0000313" key="4">
    <source>
        <dbReference type="Proteomes" id="UP001497744"/>
    </source>
</evidence>
<dbReference type="Pfam" id="PF00226">
    <property type="entry name" value="DnaJ"/>
    <property type="match status" value="1"/>
</dbReference>
<dbReference type="PROSITE" id="PS00636">
    <property type="entry name" value="DNAJ_1"/>
    <property type="match status" value="1"/>
</dbReference>
<feature type="region of interest" description="Disordered" evidence="1">
    <location>
        <begin position="318"/>
        <end position="342"/>
    </location>
</feature>
<dbReference type="PANTHER" id="PTHR44144">
    <property type="entry name" value="DNAJ HOMOLOG SUBFAMILY C MEMBER 9"/>
    <property type="match status" value="1"/>
</dbReference>
<dbReference type="RefSeq" id="XP_067716516.1">
    <property type="nucleotide sequence ID" value="XM_067860415.1"/>
</dbReference>
<dbReference type="CDD" id="cd06257">
    <property type="entry name" value="DnaJ"/>
    <property type="match status" value="1"/>
</dbReference>
<sequence>MAKKRLYEILNVAPDASTRDIVKAFRIAALRTHPDKLAGLSESEREKATSSFVQLQHAYEILKDAERRKKYDDFGWEGEEDAAFAAAYEFYKGPISSEDIEDFSKTYKNSAAEEEDLLEFYNKYVRLAAPQPSPSHRHKGDITDVLMYIPLSEASDLERFVKFYESKIASEELKTTSRFTKTSSAASLKQIKLKYKKKMQREAKRSQSSESFEDLTAKIMANRKKREEGFASFLSDMEQKYSAKLNLAYLKCWRLVRLFHPWLQLRVAGRCERLDLRGTHVIPHVHTRRLAKQRRFHRRGFTPNCSLLAETTTKAPRPLVVPKPVKPAKSSAADGHAVSRLAEPTERTCISPNHAGGTRLAERVRRATRLSEAVGGEGRGVERRCLAEAGGTKAASATLRLPEACGGQAAPAVALPEPVRREGPRVEPLR</sequence>
<accession>A0AAV4LW58</accession>
<dbReference type="SUPFAM" id="SSF46565">
    <property type="entry name" value="Chaperone J-domain"/>
    <property type="match status" value="1"/>
</dbReference>
<dbReference type="Proteomes" id="UP001497744">
    <property type="component" value="Unassembled WGS sequence"/>
</dbReference>
<proteinExistence type="predicted"/>
<dbReference type="EMBL" id="BPLF01000003">
    <property type="protein sequence ID" value="GIX64447.1"/>
    <property type="molecule type" value="Genomic_DNA"/>
</dbReference>
<evidence type="ECO:0000313" key="3">
    <source>
        <dbReference type="EMBL" id="GIX64447.1"/>
    </source>
</evidence>
<dbReference type="Pfam" id="PF23302">
    <property type="entry name" value="HTH_DNAJC9"/>
    <property type="match status" value="1"/>
</dbReference>
<dbReference type="AlphaFoldDB" id="A0AAV4LW58"/>
<dbReference type="GO" id="GO:0031072">
    <property type="term" value="F:heat shock protein binding"/>
    <property type="evidence" value="ECO:0007669"/>
    <property type="project" value="TreeGrafter"/>
</dbReference>
<evidence type="ECO:0000256" key="1">
    <source>
        <dbReference type="SAM" id="MobiDB-lite"/>
    </source>
</evidence>
<dbReference type="InterPro" id="IPR018253">
    <property type="entry name" value="DnaJ_domain_CS"/>
</dbReference>
<dbReference type="InterPro" id="IPR036869">
    <property type="entry name" value="J_dom_sf"/>
</dbReference>
<dbReference type="PANTHER" id="PTHR44144:SF1">
    <property type="entry name" value="DNAJ HOMOLOG SUBFAMILY C MEMBER 9"/>
    <property type="match status" value="1"/>
</dbReference>